<feature type="transmembrane region" description="Helical" evidence="1">
    <location>
        <begin position="380"/>
        <end position="399"/>
    </location>
</feature>
<proteinExistence type="predicted"/>
<evidence type="ECO:0000313" key="2">
    <source>
        <dbReference type="EMBL" id="ATB28746.1"/>
    </source>
</evidence>
<feature type="transmembrane region" description="Helical" evidence="1">
    <location>
        <begin position="299"/>
        <end position="319"/>
    </location>
</feature>
<feature type="transmembrane region" description="Helical" evidence="1">
    <location>
        <begin position="162"/>
        <end position="184"/>
    </location>
</feature>
<organism evidence="2 3">
    <name type="scientific">Melittangium boletus DSM 14713</name>
    <dbReference type="NCBI Taxonomy" id="1294270"/>
    <lineage>
        <taxon>Bacteria</taxon>
        <taxon>Pseudomonadati</taxon>
        <taxon>Myxococcota</taxon>
        <taxon>Myxococcia</taxon>
        <taxon>Myxococcales</taxon>
        <taxon>Cystobacterineae</taxon>
        <taxon>Archangiaceae</taxon>
        <taxon>Melittangium</taxon>
    </lineage>
</organism>
<protein>
    <submittedName>
        <fullName evidence="2">ABC transporter permease</fullName>
    </submittedName>
</protein>
<keyword evidence="1" id="KW-1133">Transmembrane helix</keyword>
<name>A0A250ICR9_9BACT</name>
<dbReference type="RefSeq" id="WP_245919652.1">
    <property type="nucleotide sequence ID" value="NZ_CP022163.1"/>
</dbReference>
<keyword evidence="3" id="KW-1185">Reference proteome</keyword>
<feature type="transmembrane region" description="Helical" evidence="1">
    <location>
        <begin position="233"/>
        <end position="253"/>
    </location>
</feature>
<feature type="transmembrane region" description="Helical" evidence="1">
    <location>
        <begin position="45"/>
        <end position="65"/>
    </location>
</feature>
<keyword evidence="1" id="KW-0812">Transmembrane</keyword>
<feature type="transmembrane region" description="Helical" evidence="1">
    <location>
        <begin position="411"/>
        <end position="435"/>
    </location>
</feature>
<dbReference type="Proteomes" id="UP000217289">
    <property type="component" value="Chromosome"/>
</dbReference>
<reference evidence="2 3" key="1">
    <citation type="submission" date="2017-06" db="EMBL/GenBank/DDBJ databases">
        <authorList>
            <person name="Kim H.J."/>
            <person name="Triplett B.A."/>
        </authorList>
    </citation>
    <scope>NUCLEOTIDE SEQUENCE [LARGE SCALE GENOMIC DNA]</scope>
    <source>
        <strain evidence="2 3">DSM 14713</strain>
    </source>
</reference>
<feature type="transmembrane region" description="Helical" evidence="1">
    <location>
        <begin position="77"/>
        <end position="99"/>
    </location>
</feature>
<dbReference type="EMBL" id="CP022163">
    <property type="protein sequence ID" value="ATB28746.1"/>
    <property type="molecule type" value="Genomic_DNA"/>
</dbReference>
<evidence type="ECO:0000256" key="1">
    <source>
        <dbReference type="SAM" id="Phobius"/>
    </source>
</evidence>
<gene>
    <name evidence="2" type="ORF">MEBOL_002195</name>
</gene>
<feature type="transmembrane region" description="Helical" evidence="1">
    <location>
        <begin position="135"/>
        <end position="156"/>
    </location>
</feature>
<evidence type="ECO:0000313" key="3">
    <source>
        <dbReference type="Proteomes" id="UP000217289"/>
    </source>
</evidence>
<keyword evidence="1" id="KW-0472">Membrane</keyword>
<dbReference type="KEGG" id="mbd:MEBOL_002195"/>
<accession>A0A250ICR9</accession>
<dbReference type="AlphaFoldDB" id="A0A250ICR9"/>
<feature type="transmembrane region" description="Helical" evidence="1">
    <location>
        <begin position="273"/>
        <end position="293"/>
    </location>
</feature>
<feature type="transmembrane region" description="Helical" evidence="1">
    <location>
        <begin position="348"/>
        <end position="368"/>
    </location>
</feature>
<sequence length="501" mass="54746">MHATTGRGMDATVNGEPRPPLLSRLGEWLNPLVVKEVRQGVRSRVFWSFFGLMLLACFTIALAAWSSTLEEGGLKPMGRSFFFAFFVCLGVVHFFVIPYSAYRSLAREREDDTWVLLILTGLGPRRILRGKVGSFLVQGGLYASAVGPFLLFSYYLNGIELPTILVVLALGGCWLVFLTVWAVCAATMAEGRIGRALVHFSLLGSLALALMYGLVSAFALCEEGFLLFRRERFLVYFAGCFLWMMLTGGWLLFETAAARLSLVTENYSRGPRLALVVQVGLSGLVLLGGWLYVAPDRGAEVVSVLGCLYLTLCGLVLATDADGQARALRAGTRPWSLLRPGAVRGLRLAVLLLLAWSALCGVLLWLSPSGSSWREVTLEAVLAPPVFALLYMTLPVWVVRLPRAGRSASAAVVRFFFFILVLLASMLPPFVAILFGESGGQKLFNLLNPFVGLSAFLEGSYRWTAPELSWSLWAVVALLAGLSVFLADRTLVARERQAHAS</sequence>
<feature type="transmembrane region" description="Helical" evidence="1">
    <location>
        <begin position="196"/>
        <end position="221"/>
    </location>
</feature>
<feature type="transmembrane region" description="Helical" evidence="1">
    <location>
        <begin position="470"/>
        <end position="487"/>
    </location>
</feature>